<dbReference type="Gene3D" id="1.10.1370.40">
    <property type="match status" value="1"/>
</dbReference>
<dbReference type="PANTHER" id="PTHR43660">
    <property type="entry name" value="DIPEPTIDYL CARBOXYPEPTIDASE"/>
    <property type="match status" value="1"/>
</dbReference>
<dbReference type="GO" id="GO:0005829">
    <property type="term" value="C:cytosol"/>
    <property type="evidence" value="ECO:0007669"/>
    <property type="project" value="UniProtKB-ARBA"/>
</dbReference>
<evidence type="ECO:0000259" key="8">
    <source>
        <dbReference type="Pfam" id="PF01432"/>
    </source>
</evidence>
<keyword evidence="5 7" id="KW-0862">Zinc</keyword>
<dbReference type="EMBL" id="DYUD01000009">
    <property type="protein sequence ID" value="HJG88151.1"/>
    <property type="molecule type" value="Genomic_DNA"/>
</dbReference>
<dbReference type="Gene3D" id="1.10.1370.10">
    <property type="entry name" value="Neurolysin, domain 3"/>
    <property type="match status" value="1"/>
</dbReference>
<dbReference type="GO" id="GO:0004180">
    <property type="term" value="F:carboxypeptidase activity"/>
    <property type="evidence" value="ECO:0007669"/>
    <property type="project" value="TreeGrafter"/>
</dbReference>
<evidence type="ECO:0000313" key="10">
    <source>
        <dbReference type="Proteomes" id="UP000757103"/>
    </source>
</evidence>
<keyword evidence="2 7" id="KW-0645">Protease</keyword>
<dbReference type="InterPro" id="IPR001567">
    <property type="entry name" value="Pept_M3A_M3B_dom"/>
</dbReference>
<reference evidence="9" key="2">
    <citation type="submission" date="2021-09" db="EMBL/GenBank/DDBJ databases">
        <authorList>
            <person name="Gilroy R."/>
        </authorList>
    </citation>
    <scope>NUCLEOTIDE SEQUENCE</scope>
    <source>
        <strain evidence="9">CHK121-7720</strain>
    </source>
</reference>
<dbReference type="InterPro" id="IPR034005">
    <property type="entry name" value="M3A_DCP"/>
</dbReference>
<dbReference type="GO" id="GO:0046872">
    <property type="term" value="F:metal ion binding"/>
    <property type="evidence" value="ECO:0007669"/>
    <property type="project" value="UniProtKB-UniRule"/>
</dbReference>
<dbReference type="Proteomes" id="UP000757103">
    <property type="component" value="Unassembled WGS sequence"/>
</dbReference>
<evidence type="ECO:0000256" key="1">
    <source>
        <dbReference type="ARBA" id="ARBA00006040"/>
    </source>
</evidence>
<feature type="domain" description="Peptidase M3A/M3B catalytic" evidence="8">
    <location>
        <begin position="247"/>
        <end position="695"/>
    </location>
</feature>
<dbReference type="FunFam" id="3.40.390.10:FF:000009">
    <property type="entry name" value="Oligopeptidase A"/>
    <property type="match status" value="1"/>
</dbReference>
<keyword evidence="3 7" id="KW-0479">Metal-binding</keyword>
<dbReference type="GO" id="GO:0006508">
    <property type="term" value="P:proteolysis"/>
    <property type="evidence" value="ECO:0007669"/>
    <property type="project" value="UniProtKB-KW"/>
</dbReference>
<dbReference type="Pfam" id="PF01432">
    <property type="entry name" value="Peptidase_M3"/>
    <property type="match status" value="1"/>
</dbReference>
<dbReference type="Gene3D" id="3.40.390.10">
    <property type="entry name" value="Collagenase (Catalytic Domain)"/>
    <property type="match status" value="1"/>
</dbReference>
<dbReference type="GO" id="GO:0004222">
    <property type="term" value="F:metalloendopeptidase activity"/>
    <property type="evidence" value="ECO:0007669"/>
    <property type="project" value="InterPro"/>
</dbReference>
<dbReference type="SUPFAM" id="SSF55486">
    <property type="entry name" value="Metalloproteases ('zincins'), catalytic domain"/>
    <property type="match status" value="1"/>
</dbReference>
<keyword evidence="6 7" id="KW-0482">Metalloprotease</keyword>
<keyword evidence="4 7" id="KW-0378">Hydrolase</keyword>
<evidence type="ECO:0000313" key="9">
    <source>
        <dbReference type="EMBL" id="HJG88151.1"/>
    </source>
</evidence>
<dbReference type="PANTHER" id="PTHR43660:SF1">
    <property type="entry name" value="DIPEPTIDYL CARBOXYPEPTIDASE"/>
    <property type="match status" value="1"/>
</dbReference>
<comment type="cofactor">
    <cofactor evidence="7">
        <name>Zn(2+)</name>
        <dbReference type="ChEBI" id="CHEBI:29105"/>
    </cofactor>
    <text evidence="7">Binds 1 zinc ion.</text>
</comment>
<dbReference type="CDD" id="cd06456">
    <property type="entry name" value="M3A_DCP"/>
    <property type="match status" value="1"/>
</dbReference>
<proteinExistence type="inferred from homology"/>
<dbReference type="InterPro" id="IPR024079">
    <property type="entry name" value="MetalloPept_cat_dom_sf"/>
</dbReference>
<dbReference type="AlphaFoldDB" id="A0A921MQB0"/>
<evidence type="ECO:0000256" key="3">
    <source>
        <dbReference type="ARBA" id="ARBA00022723"/>
    </source>
</evidence>
<organism evidence="9 10">
    <name type="scientific">Barnesiella viscericola</name>
    <dbReference type="NCBI Taxonomy" id="397865"/>
    <lineage>
        <taxon>Bacteria</taxon>
        <taxon>Pseudomonadati</taxon>
        <taxon>Bacteroidota</taxon>
        <taxon>Bacteroidia</taxon>
        <taxon>Bacteroidales</taxon>
        <taxon>Barnesiellaceae</taxon>
        <taxon>Barnesiella</taxon>
    </lineage>
</organism>
<dbReference type="InterPro" id="IPR045090">
    <property type="entry name" value="Pept_M3A_M3B"/>
</dbReference>
<dbReference type="PROSITE" id="PS51257">
    <property type="entry name" value="PROKAR_LIPOPROTEIN"/>
    <property type="match status" value="1"/>
</dbReference>
<reference evidence="9" key="1">
    <citation type="journal article" date="2021" name="PeerJ">
        <title>Extensive microbial diversity within the chicken gut microbiome revealed by metagenomics and culture.</title>
        <authorList>
            <person name="Gilroy R."/>
            <person name="Ravi A."/>
            <person name="Getino M."/>
            <person name="Pursley I."/>
            <person name="Horton D.L."/>
            <person name="Alikhan N.F."/>
            <person name="Baker D."/>
            <person name="Gharbi K."/>
            <person name="Hall N."/>
            <person name="Watson M."/>
            <person name="Adriaenssens E.M."/>
            <person name="Foster-Nyarko E."/>
            <person name="Jarju S."/>
            <person name="Secka A."/>
            <person name="Antonio M."/>
            <person name="Oren A."/>
            <person name="Chaudhuri R.R."/>
            <person name="La Ragione R."/>
            <person name="Hildebrand F."/>
            <person name="Pallen M.J."/>
        </authorList>
    </citation>
    <scope>NUCLEOTIDE SEQUENCE</scope>
    <source>
        <strain evidence="9">CHK121-7720</strain>
    </source>
</reference>
<evidence type="ECO:0000256" key="5">
    <source>
        <dbReference type="ARBA" id="ARBA00022833"/>
    </source>
</evidence>
<evidence type="ECO:0000256" key="2">
    <source>
        <dbReference type="ARBA" id="ARBA00022670"/>
    </source>
</evidence>
<comment type="caution">
    <text evidence="9">The sequence shown here is derived from an EMBL/GenBank/DDBJ whole genome shotgun (WGS) entry which is preliminary data.</text>
</comment>
<evidence type="ECO:0000256" key="6">
    <source>
        <dbReference type="ARBA" id="ARBA00023049"/>
    </source>
</evidence>
<gene>
    <name evidence="9" type="ORF">K8U91_01550</name>
</gene>
<evidence type="ECO:0000256" key="7">
    <source>
        <dbReference type="RuleBase" id="RU003435"/>
    </source>
</evidence>
<protein>
    <submittedName>
        <fullName evidence="9">M3 family metallopeptidase</fullName>
    </submittedName>
</protein>
<dbReference type="InterPro" id="IPR024077">
    <property type="entry name" value="Neurolysin/TOP_dom2"/>
</dbReference>
<comment type="similarity">
    <text evidence="1 7">Belongs to the peptidase M3 family.</text>
</comment>
<accession>A0A921MQB0</accession>
<name>A0A921MQB0_9BACT</name>
<evidence type="ECO:0000256" key="4">
    <source>
        <dbReference type="ARBA" id="ARBA00022801"/>
    </source>
</evidence>
<dbReference type="RefSeq" id="WP_273305234.1">
    <property type="nucleotide sequence ID" value="NZ_DYUD01000009.1"/>
</dbReference>
<sequence>MKKLLVTSLTALMMISCHQQQENPLLGEFNTPFGVPPFEQIKTEHYMPAFEEAIKQHNAEIEAIVNNPEAPTFKNTIEPLEFSGLLLSRINLIFSSLTEADTNDELQAIAKEISPKLTEHYDNISLNDKLFQRIKTVYDNRENEGLDTEQMKVLENHYKDFVRAGALLSEAAKDSLREINKELAMLSIQFGDNALAESNAFQLVIDNKADLAGLPEAVVAAAADEAAARNLSGKWVFTLDAPSRIPFLQYADNRALREKVYKAYISKGDNDNEYDNKKIVSQIVNLRLKKANLLGFKSYADFALDDRMAKTDENVNNLLKRVWDAAVPRAKEEVADMQKIIDAEGGNFKLAPWDWWYYAEKVRKAKYDLNEDELKPYFSLDNVREGAFMVANKLYGITITELKDVPVYHPDVRAFEVKDADGKHLAVFYTDYFPRPSKRSGAWMYNFREAYVQDGNEVRPIVYNVANFTKPTGDTPALLTIDEVQTLFHEFGHALHGMLTRCHYPSVSGTNVARDFVELPSQINEHWATHPEVLKLYAKHYQTGEVIPDSLIEKLEAASKFNQGFITTELIAASILDMRWHEITEAKEYDVRQFEKEVAQSIGLIDEITFRYRSTYFSHIFTNDYCAGYYSYTWAEVLDADAFDAFIEHGIFDPATAKVFRENILEKGGSEDPMKLYRQFRGADPNPEALLRSRGLK</sequence>